<evidence type="ECO:0000256" key="4">
    <source>
        <dbReference type="ARBA" id="ARBA00021581"/>
    </source>
</evidence>
<dbReference type="GO" id="GO:0050380">
    <property type="term" value="F:undecaprenyl-diphosphatase activity"/>
    <property type="evidence" value="ECO:0007669"/>
    <property type="project" value="UniProtKB-UniRule"/>
</dbReference>
<dbReference type="NCBIfam" id="TIGR00753">
    <property type="entry name" value="undec_PP_bacA"/>
    <property type="match status" value="1"/>
</dbReference>
<comment type="function">
    <text evidence="17">Catalyzes the dephosphorylation of undecaprenyl diphosphate (UPP). Confers resistance to bacitracin.</text>
</comment>
<evidence type="ECO:0000256" key="11">
    <source>
        <dbReference type="ARBA" id="ARBA00023136"/>
    </source>
</evidence>
<feature type="transmembrane region" description="Helical" evidence="17">
    <location>
        <begin position="44"/>
        <end position="63"/>
    </location>
</feature>
<accession>A0A3T0I5G3</accession>
<feature type="transmembrane region" description="Helical" evidence="17">
    <location>
        <begin position="246"/>
        <end position="266"/>
    </location>
</feature>
<evidence type="ECO:0000256" key="7">
    <source>
        <dbReference type="ARBA" id="ARBA00022801"/>
    </source>
</evidence>
<dbReference type="EMBL" id="CP022572">
    <property type="protein sequence ID" value="AZU64561.1"/>
    <property type="molecule type" value="Genomic_DNA"/>
</dbReference>
<comment type="similarity">
    <text evidence="2 17">Belongs to the UppP family.</text>
</comment>
<keyword evidence="8 17" id="KW-0133">Cell shape</keyword>
<feature type="transmembrane region" description="Helical" evidence="17">
    <location>
        <begin position="219"/>
        <end position="240"/>
    </location>
</feature>
<dbReference type="GO" id="GO:0008360">
    <property type="term" value="P:regulation of cell shape"/>
    <property type="evidence" value="ECO:0007669"/>
    <property type="project" value="UniProtKB-KW"/>
</dbReference>
<evidence type="ECO:0000256" key="14">
    <source>
        <dbReference type="ARBA" id="ARBA00032707"/>
    </source>
</evidence>
<sequence>MSEHIIALIMGIVEGLTEYLPISSTGHLILAGHLLGFEGDRAKTFEVVIQLGSILAIVVLYWKRFFSLLDFKSLNIKENNGKRLNLLHVFLGVLPAVIVGFVLHDFIKNVLFSTTVVLVGLVVGAFLLIYADKRNTTVTANTIDQLSYKQALYIGLFQCLAVWPGFSRAGSTISGGLLVGASQKTAAEFSFILALPIMVGATGLDVLKNMDAITSGDITTFVIGFVTAFVVALFACIGFLKLLDKVRLSTFAYYRILLAIVFAFIIL</sequence>
<evidence type="ECO:0000313" key="19">
    <source>
        <dbReference type="Proteomes" id="UP000282892"/>
    </source>
</evidence>
<evidence type="ECO:0000256" key="5">
    <source>
        <dbReference type="ARBA" id="ARBA00022475"/>
    </source>
</evidence>
<keyword evidence="13 17" id="KW-0961">Cell wall biogenesis/degradation</keyword>
<dbReference type="NCBIfam" id="NF001388">
    <property type="entry name" value="PRK00281.1-1"/>
    <property type="match status" value="1"/>
</dbReference>
<keyword evidence="12 17" id="KW-0046">Antibiotic resistance</keyword>
<evidence type="ECO:0000256" key="12">
    <source>
        <dbReference type="ARBA" id="ARBA00023251"/>
    </source>
</evidence>
<evidence type="ECO:0000256" key="3">
    <source>
        <dbReference type="ARBA" id="ARBA00012374"/>
    </source>
</evidence>
<dbReference type="GO" id="GO:0071555">
    <property type="term" value="P:cell wall organization"/>
    <property type="evidence" value="ECO:0007669"/>
    <property type="project" value="UniProtKB-KW"/>
</dbReference>
<evidence type="ECO:0000256" key="17">
    <source>
        <dbReference type="HAMAP-Rule" id="MF_01006"/>
    </source>
</evidence>
<dbReference type="Proteomes" id="UP000282892">
    <property type="component" value="Chromosome"/>
</dbReference>
<protein>
    <recommendedName>
        <fullName evidence="4 17">Undecaprenyl-diphosphatase</fullName>
        <ecNumber evidence="3 17">3.6.1.27</ecNumber>
    </recommendedName>
    <alternativeName>
        <fullName evidence="15 17">Bacitracin resistance protein</fullName>
    </alternativeName>
    <alternativeName>
        <fullName evidence="14 17">Undecaprenyl pyrophosphate phosphatase</fullName>
    </alternativeName>
</protein>
<keyword evidence="6 17" id="KW-0812">Transmembrane</keyword>
<dbReference type="PANTHER" id="PTHR30622">
    <property type="entry name" value="UNDECAPRENYL-DIPHOSPHATASE"/>
    <property type="match status" value="1"/>
</dbReference>
<dbReference type="Pfam" id="PF02673">
    <property type="entry name" value="BacA"/>
    <property type="match status" value="1"/>
</dbReference>
<keyword evidence="11 17" id="KW-0472">Membrane</keyword>
<dbReference type="PANTHER" id="PTHR30622:SF3">
    <property type="entry name" value="UNDECAPRENYL-DIPHOSPHATASE"/>
    <property type="match status" value="1"/>
</dbReference>
<dbReference type="EC" id="3.6.1.27" evidence="3 17"/>
<dbReference type="NCBIfam" id="NF001390">
    <property type="entry name" value="PRK00281.1-4"/>
    <property type="match status" value="1"/>
</dbReference>
<evidence type="ECO:0000313" key="18">
    <source>
        <dbReference type="EMBL" id="AZU64561.1"/>
    </source>
</evidence>
<keyword evidence="5 17" id="KW-1003">Cell membrane</keyword>
<gene>
    <name evidence="17" type="primary">uppP</name>
    <name evidence="18" type="ORF">CHR53_26875</name>
</gene>
<evidence type="ECO:0000256" key="10">
    <source>
        <dbReference type="ARBA" id="ARBA00022989"/>
    </source>
</evidence>
<evidence type="ECO:0000256" key="2">
    <source>
        <dbReference type="ARBA" id="ARBA00010621"/>
    </source>
</evidence>
<keyword evidence="9 17" id="KW-0573">Peptidoglycan synthesis</keyword>
<reference evidence="18 19" key="1">
    <citation type="submission" date="2017-07" db="EMBL/GenBank/DDBJ databases">
        <title>The complete genome sequence of Bacillus mesonae strain H20-5, an efficient strain improving plant abiotic stress resistance.</title>
        <authorList>
            <person name="Kim S.Y."/>
            <person name="Song H."/>
            <person name="Sang M.K."/>
            <person name="Weon H.-Y."/>
            <person name="Song J."/>
        </authorList>
    </citation>
    <scope>NUCLEOTIDE SEQUENCE [LARGE SCALE GENOMIC DNA]</scope>
    <source>
        <strain evidence="18 19">H20-5</strain>
    </source>
</reference>
<evidence type="ECO:0000256" key="6">
    <source>
        <dbReference type="ARBA" id="ARBA00022692"/>
    </source>
</evidence>
<dbReference type="InterPro" id="IPR003824">
    <property type="entry name" value="UppP"/>
</dbReference>
<name>A0A3T0I5G3_9BACI</name>
<feature type="transmembrane region" description="Helical" evidence="17">
    <location>
        <begin position="189"/>
        <end position="207"/>
    </location>
</feature>
<proteinExistence type="inferred from homology"/>
<dbReference type="GO" id="GO:0046677">
    <property type="term" value="P:response to antibiotic"/>
    <property type="evidence" value="ECO:0007669"/>
    <property type="project" value="UniProtKB-UniRule"/>
</dbReference>
<evidence type="ECO:0000256" key="13">
    <source>
        <dbReference type="ARBA" id="ARBA00023316"/>
    </source>
</evidence>
<evidence type="ECO:0000256" key="9">
    <source>
        <dbReference type="ARBA" id="ARBA00022984"/>
    </source>
</evidence>
<comment type="catalytic activity">
    <reaction evidence="16 17">
        <text>di-trans,octa-cis-undecaprenyl diphosphate + H2O = di-trans,octa-cis-undecaprenyl phosphate + phosphate + H(+)</text>
        <dbReference type="Rhea" id="RHEA:28094"/>
        <dbReference type="ChEBI" id="CHEBI:15377"/>
        <dbReference type="ChEBI" id="CHEBI:15378"/>
        <dbReference type="ChEBI" id="CHEBI:43474"/>
        <dbReference type="ChEBI" id="CHEBI:58405"/>
        <dbReference type="ChEBI" id="CHEBI:60392"/>
        <dbReference type="EC" id="3.6.1.27"/>
    </reaction>
</comment>
<organism evidence="18 19">
    <name type="scientific">Neobacillus mesonae</name>
    <dbReference type="NCBI Taxonomy" id="1193713"/>
    <lineage>
        <taxon>Bacteria</taxon>
        <taxon>Bacillati</taxon>
        <taxon>Bacillota</taxon>
        <taxon>Bacilli</taxon>
        <taxon>Bacillales</taxon>
        <taxon>Bacillaceae</taxon>
        <taxon>Neobacillus</taxon>
    </lineage>
</organism>
<evidence type="ECO:0000256" key="1">
    <source>
        <dbReference type="ARBA" id="ARBA00004651"/>
    </source>
</evidence>
<keyword evidence="10 17" id="KW-1133">Transmembrane helix</keyword>
<evidence type="ECO:0000256" key="15">
    <source>
        <dbReference type="ARBA" id="ARBA00032932"/>
    </source>
</evidence>
<comment type="subcellular location">
    <subcellularLocation>
        <location evidence="1 17">Cell membrane</location>
        <topology evidence="1 17">Multi-pass membrane protein</topology>
    </subcellularLocation>
</comment>
<dbReference type="KEGG" id="nmk:CHR53_26875"/>
<feature type="transmembrane region" description="Helical" evidence="17">
    <location>
        <begin position="84"/>
        <end position="104"/>
    </location>
</feature>
<dbReference type="RefSeq" id="WP_066389432.1">
    <property type="nucleotide sequence ID" value="NZ_CP022572.1"/>
</dbReference>
<dbReference type="AlphaFoldDB" id="A0A3T0I5G3"/>
<comment type="miscellaneous">
    <text evidence="17">Bacitracin is thought to be involved in the inhibition of peptidoglycan synthesis by sequestering undecaprenyl diphosphate, thereby reducing the pool of lipid carrier available.</text>
</comment>
<feature type="transmembrane region" description="Helical" evidence="17">
    <location>
        <begin position="110"/>
        <end position="130"/>
    </location>
</feature>
<keyword evidence="19" id="KW-1185">Reference proteome</keyword>
<keyword evidence="7 17" id="KW-0378">Hydrolase</keyword>
<dbReference type="GO" id="GO:0009252">
    <property type="term" value="P:peptidoglycan biosynthetic process"/>
    <property type="evidence" value="ECO:0007669"/>
    <property type="project" value="UniProtKB-KW"/>
</dbReference>
<dbReference type="STRING" id="1193713.GCA_001636315_02289"/>
<dbReference type="HAMAP" id="MF_01006">
    <property type="entry name" value="Undec_diphosphatase"/>
    <property type="match status" value="1"/>
</dbReference>
<dbReference type="OrthoDB" id="9808289at2"/>
<evidence type="ECO:0000256" key="16">
    <source>
        <dbReference type="ARBA" id="ARBA00047594"/>
    </source>
</evidence>
<evidence type="ECO:0000256" key="8">
    <source>
        <dbReference type="ARBA" id="ARBA00022960"/>
    </source>
</evidence>
<dbReference type="GO" id="GO:0005886">
    <property type="term" value="C:plasma membrane"/>
    <property type="evidence" value="ECO:0007669"/>
    <property type="project" value="UniProtKB-SubCell"/>
</dbReference>
<dbReference type="NCBIfam" id="NF001389">
    <property type="entry name" value="PRK00281.1-2"/>
    <property type="match status" value="1"/>
</dbReference>